<dbReference type="EMBL" id="ML978757">
    <property type="protein sequence ID" value="KAF2083791.1"/>
    <property type="molecule type" value="Genomic_DNA"/>
</dbReference>
<gene>
    <name evidence="7" type="ORF">K490DRAFT_69439</name>
</gene>
<dbReference type="AlphaFoldDB" id="A0A9P4LV68"/>
<comment type="caution">
    <text evidence="7">The sequence shown here is derived from an EMBL/GenBank/DDBJ whole genome shotgun (WGS) entry which is preliminary data.</text>
</comment>
<proteinExistence type="inferred from homology"/>
<dbReference type="InterPro" id="IPR001248">
    <property type="entry name" value="Pur-cyt_permease"/>
</dbReference>
<protein>
    <submittedName>
        <fullName evidence="7">Uracil permease</fullName>
    </submittedName>
</protein>
<evidence type="ECO:0000256" key="4">
    <source>
        <dbReference type="ARBA" id="ARBA00022989"/>
    </source>
</evidence>
<keyword evidence="5 6" id="KW-0472">Membrane</keyword>
<keyword evidence="8" id="KW-1185">Reference proteome</keyword>
<reference evidence="7" key="1">
    <citation type="journal article" date="2020" name="Stud. Mycol.">
        <title>101 Dothideomycetes genomes: a test case for predicting lifestyles and emergence of pathogens.</title>
        <authorList>
            <person name="Haridas S."/>
            <person name="Albert R."/>
            <person name="Binder M."/>
            <person name="Bloem J."/>
            <person name="Labutti K."/>
            <person name="Salamov A."/>
            <person name="Andreopoulos B."/>
            <person name="Baker S."/>
            <person name="Barry K."/>
            <person name="Bills G."/>
            <person name="Bluhm B."/>
            <person name="Cannon C."/>
            <person name="Castanera R."/>
            <person name="Culley D."/>
            <person name="Daum C."/>
            <person name="Ezra D."/>
            <person name="Gonzalez J."/>
            <person name="Henrissat B."/>
            <person name="Kuo A."/>
            <person name="Liang C."/>
            <person name="Lipzen A."/>
            <person name="Lutzoni F."/>
            <person name="Magnuson J."/>
            <person name="Mondo S."/>
            <person name="Nolan M."/>
            <person name="Ohm R."/>
            <person name="Pangilinan J."/>
            <person name="Park H.-J."/>
            <person name="Ramirez L."/>
            <person name="Alfaro M."/>
            <person name="Sun H."/>
            <person name="Tritt A."/>
            <person name="Yoshinaga Y."/>
            <person name="Zwiers L.-H."/>
            <person name="Turgeon B."/>
            <person name="Goodwin S."/>
            <person name="Spatafora J."/>
            <person name="Crous P."/>
            <person name="Grigoriev I."/>
        </authorList>
    </citation>
    <scope>NUCLEOTIDE SEQUENCE</scope>
    <source>
        <strain evidence="7">CBS 121410</strain>
    </source>
</reference>
<sequence length="557" mass="61628">MAASALMKRKAQTFKRAFRSWDAFLAATETAESANGKLQNRNPWSNEDLDISPKKDWTWAWWDYAAFWWSYGFSTGVWTAGSSLVSVGLTWWQAILCIFASHTLGAIGMVMHSRSASTYHFGFPVASRICWGMYGAYFPVFVRVLVGTIWIGIQLVQGGYFTAVLFRAVFGKSFENLHNSIPVSSDITVQQLIGLLVFWVATLPLLSVPIPKVRTLFSIKSAVLPPIVIGLFIFCMLKGKGREAGTFSGTGTLKGSALAWTMLAGINSVMGKTSTSVVNQPDLARYARTQTAPLWSQLLALPIGNTLCATLGIFATSAIHSAWGELIWNPWDLSDAILDRYWSNGARAGIAVVSLGFLFSIVGSNLGANVIPWGADMTVLFPRFINIKRGMYLSYIIGVCICPWHILDSATSFLRFLGGYSIFLGPFVGIFLTDYLVIRKGNIYIPDLYTSDGRYWYRHGVSWRAAVAYMVSVVFPIPGFTETFGLNVSTGWLHVYQIGWLFTCVVSSVLYWLLCFNADFAREERKMPFEIMHRSGAEGPGPLEEATVLQVDAAGKV</sequence>
<accession>A0A9P4LV68</accession>
<evidence type="ECO:0000313" key="8">
    <source>
        <dbReference type="Proteomes" id="UP000799776"/>
    </source>
</evidence>
<dbReference type="InterPro" id="IPR045225">
    <property type="entry name" value="Uracil/uridine/allantoin_perm"/>
</dbReference>
<dbReference type="Pfam" id="PF02133">
    <property type="entry name" value="Transp_cyt_pur"/>
    <property type="match status" value="1"/>
</dbReference>
<feature type="transmembrane region" description="Helical" evidence="6">
    <location>
        <begin position="348"/>
        <end position="368"/>
    </location>
</feature>
<feature type="transmembrane region" description="Helical" evidence="6">
    <location>
        <begin position="389"/>
        <end position="407"/>
    </location>
</feature>
<name>A0A9P4LV68_9PEZI</name>
<dbReference type="PANTHER" id="PTHR30618:SF0">
    <property type="entry name" value="PURINE-URACIL PERMEASE NCS1"/>
    <property type="match status" value="1"/>
</dbReference>
<comment type="similarity">
    <text evidence="2">Belongs to the purine-cytosine permease (2.A.39) family.</text>
</comment>
<feature type="transmembrane region" description="Helical" evidence="6">
    <location>
        <begin position="298"/>
        <end position="323"/>
    </location>
</feature>
<dbReference type="OrthoDB" id="2018619at2759"/>
<feature type="transmembrane region" description="Helical" evidence="6">
    <location>
        <begin position="64"/>
        <end position="85"/>
    </location>
</feature>
<dbReference type="PANTHER" id="PTHR30618">
    <property type="entry name" value="NCS1 FAMILY PURINE/PYRIMIDINE TRANSPORTER"/>
    <property type="match status" value="1"/>
</dbReference>
<feature type="transmembrane region" description="Helical" evidence="6">
    <location>
        <begin position="91"/>
        <end position="111"/>
    </location>
</feature>
<feature type="transmembrane region" description="Helical" evidence="6">
    <location>
        <begin position="461"/>
        <end position="478"/>
    </location>
</feature>
<comment type="subcellular location">
    <subcellularLocation>
        <location evidence="1">Membrane</location>
        <topology evidence="1">Multi-pass membrane protein</topology>
    </subcellularLocation>
</comment>
<evidence type="ECO:0000256" key="3">
    <source>
        <dbReference type="ARBA" id="ARBA00022692"/>
    </source>
</evidence>
<organism evidence="7 8">
    <name type="scientific">Saccharata proteae CBS 121410</name>
    <dbReference type="NCBI Taxonomy" id="1314787"/>
    <lineage>
        <taxon>Eukaryota</taxon>
        <taxon>Fungi</taxon>
        <taxon>Dikarya</taxon>
        <taxon>Ascomycota</taxon>
        <taxon>Pezizomycotina</taxon>
        <taxon>Dothideomycetes</taxon>
        <taxon>Dothideomycetes incertae sedis</taxon>
        <taxon>Botryosphaeriales</taxon>
        <taxon>Saccharataceae</taxon>
        <taxon>Saccharata</taxon>
    </lineage>
</organism>
<feature type="transmembrane region" description="Helical" evidence="6">
    <location>
        <begin position="413"/>
        <end position="438"/>
    </location>
</feature>
<feature type="transmembrane region" description="Helical" evidence="6">
    <location>
        <begin position="498"/>
        <end position="518"/>
    </location>
</feature>
<evidence type="ECO:0000256" key="1">
    <source>
        <dbReference type="ARBA" id="ARBA00004141"/>
    </source>
</evidence>
<feature type="transmembrane region" description="Helical" evidence="6">
    <location>
        <begin position="191"/>
        <end position="210"/>
    </location>
</feature>
<evidence type="ECO:0000256" key="2">
    <source>
        <dbReference type="ARBA" id="ARBA00008974"/>
    </source>
</evidence>
<evidence type="ECO:0000256" key="6">
    <source>
        <dbReference type="SAM" id="Phobius"/>
    </source>
</evidence>
<dbReference type="GO" id="GO:0015205">
    <property type="term" value="F:nucleobase transmembrane transporter activity"/>
    <property type="evidence" value="ECO:0007669"/>
    <property type="project" value="TreeGrafter"/>
</dbReference>
<evidence type="ECO:0000313" key="7">
    <source>
        <dbReference type="EMBL" id="KAF2083791.1"/>
    </source>
</evidence>
<feature type="transmembrane region" description="Helical" evidence="6">
    <location>
        <begin position="216"/>
        <end position="237"/>
    </location>
</feature>
<dbReference type="Proteomes" id="UP000799776">
    <property type="component" value="Unassembled WGS sequence"/>
</dbReference>
<dbReference type="GO" id="GO:0005886">
    <property type="term" value="C:plasma membrane"/>
    <property type="evidence" value="ECO:0007669"/>
    <property type="project" value="TreeGrafter"/>
</dbReference>
<keyword evidence="4 6" id="KW-1133">Transmembrane helix</keyword>
<keyword evidence="3 6" id="KW-0812">Transmembrane</keyword>
<dbReference type="Gene3D" id="1.10.4160.10">
    <property type="entry name" value="Hydantoin permease"/>
    <property type="match status" value="1"/>
</dbReference>
<evidence type="ECO:0000256" key="5">
    <source>
        <dbReference type="ARBA" id="ARBA00023136"/>
    </source>
</evidence>